<reference evidence="3 4" key="1">
    <citation type="submission" date="2024-03" db="EMBL/GenBank/DDBJ databases">
        <title>The complete genome of Streptomyces sirii sp.nov.</title>
        <authorList>
            <person name="Zakalyukina Y.V."/>
            <person name="Belik A.R."/>
            <person name="Biryukov M.V."/>
            <person name="Baturina O.A."/>
            <person name="Kabilov M.R."/>
        </authorList>
    </citation>
    <scope>NUCLEOTIDE SEQUENCE [LARGE SCALE GENOMIC DNA]</scope>
    <source>
        <strain evidence="3 4">BP-8</strain>
    </source>
</reference>
<dbReference type="EMBL" id="CP147982">
    <property type="protein sequence ID" value="WXK75325.1"/>
    <property type="molecule type" value="Genomic_DNA"/>
</dbReference>
<dbReference type="PANTHER" id="PTHR33055:SF16">
    <property type="entry name" value="TRANSPOSASE FOR INSERTION SEQUENCE ELEMENT IS1547"/>
    <property type="match status" value="1"/>
</dbReference>
<dbReference type="InterPro" id="IPR003346">
    <property type="entry name" value="Transposase_20"/>
</dbReference>
<organism evidence="3 4">
    <name type="scientific">Streptomyces sirii</name>
    <dbReference type="NCBI Taxonomy" id="3127701"/>
    <lineage>
        <taxon>Bacteria</taxon>
        <taxon>Bacillati</taxon>
        <taxon>Actinomycetota</taxon>
        <taxon>Actinomycetes</taxon>
        <taxon>Kitasatosporales</taxon>
        <taxon>Streptomycetaceae</taxon>
        <taxon>Streptomyces</taxon>
    </lineage>
</organism>
<feature type="domain" description="Transposase IS116/IS110/IS902 C-terminal" evidence="2">
    <location>
        <begin position="54"/>
        <end position="132"/>
    </location>
</feature>
<sequence length="164" mass="17584">MAADAAQVATVAAAAGAEELAVTLCLLAHRIQQLTDQIQDLERRLALLAERHASQLLTVVGIGPDTAVTLLITVGDNPEPLHSEASFAALCGVSPIERSSGARQYRRLNRGGDRQANAALHRIAQTRRRYDPFKYAKTNEGEENVPPANHPQAGGRTLAAWTTT</sequence>
<feature type="region of interest" description="Disordered" evidence="1">
    <location>
        <begin position="137"/>
        <end position="164"/>
    </location>
</feature>
<evidence type="ECO:0000313" key="3">
    <source>
        <dbReference type="EMBL" id="WXK75325.1"/>
    </source>
</evidence>
<proteinExistence type="predicted"/>
<dbReference type="Proteomes" id="UP001626628">
    <property type="component" value="Chromosome"/>
</dbReference>
<keyword evidence="4" id="KW-1185">Reference proteome</keyword>
<evidence type="ECO:0000256" key="1">
    <source>
        <dbReference type="SAM" id="MobiDB-lite"/>
    </source>
</evidence>
<evidence type="ECO:0000313" key="4">
    <source>
        <dbReference type="Proteomes" id="UP001626628"/>
    </source>
</evidence>
<gene>
    <name evidence="3" type="ORF">WAB15_04710</name>
</gene>
<dbReference type="Pfam" id="PF02371">
    <property type="entry name" value="Transposase_20"/>
    <property type="match status" value="1"/>
</dbReference>
<protein>
    <submittedName>
        <fullName evidence="3">Transposase</fullName>
    </submittedName>
</protein>
<evidence type="ECO:0000259" key="2">
    <source>
        <dbReference type="Pfam" id="PF02371"/>
    </source>
</evidence>
<accession>A0ABZ2QGU4</accession>
<dbReference type="PANTHER" id="PTHR33055">
    <property type="entry name" value="TRANSPOSASE FOR INSERTION SEQUENCE ELEMENT IS1111A"/>
    <property type="match status" value="1"/>
</dbReference>
<dbReference type="RefSeq" id="WP_407285433.1">
    <property type="nucleotide sequence ID" value="NZ_CP147982.1"/>
</dbReference>
<dbReference type="InterPro" id="IPR047650">
    <property type="entry name" value="Transpos_IS110"/>
</dbReference>
<name>A0ABZ2QGU4_9ACTN</name>